<organism evidence="1 2">
    <name type="scientific">Modicella reniformis</name>
    <dbReference type="NCBI Taxonomy" id="1440133"/>
    <lineage>
        <taxon>Eukaryota</taxon>
        <taxon>Fungi</taxon>
        <taxon>Fungi incertae sedis</taxon>
        <taxon>Mucoromycota</taxon>
        <taxon>Mortierellomycotina</taxon>
        <taxon>Mortierellomycetes</taxon>
        <taxon>Mortierellales</taxon>
        <taxon>Mortierellaceae</taxon>
        <taxon>Modicella</taxon>
    </lineage>
</organism>
<dbReference type="AlphaFoldDB" id="A0A9P6IZZ2"/>
<evidence type="ECO:0000313" key="1">
    <source>
        <dbReference type="EMBL" id="KAF9955632.1"/>
    </source>
</evidence>
<dbReference type="OrthoDB" id="2102561at2759"/>
<dbReference type="Proteomes" id="UP000749646">
    <property type="component" value="Unassembled WGS sequence"/>
</dbReference>
<evidence type="ECO:0000313" key="2">
    <source>
        <dbReference type="Proteomes" id="UP000749646"/>
    </source>
</evidence>
<gene>
    <name evidence="1" type="ORF">BGZ65_003270</name>
</gene>
<dbReference type="EMBL" id="JAAAHW010006744">
    <property type="protein sequence ID" value="KAF9955632.1"/>
    <property type="molecule type" value="Genomic_DNA"/>
</dbReference>
<accession>A0A9P6IZZ2</accession>
<proteinExistence type="predicted"/>
<reference evidence="1" key="1">
    <citation type="journal article" date="2020" name="Fungal Divers.">
        <title>Resolving the Mortierellaceae phylogeny through synthesis of multi-gene phylogenetics and phylogenomics.</title>
        <authorList>
            <person name="Vandepol N."/>
            <person name="Liber J."/>
            <person name="Desiro A."/>
            <person name="Na H."/>
            <person name="Kennedy M."/>
            <person name="Barry K."/>
            <person name="Grigoriev I.V."/>
            <person name="Miller A.N."/>
            <person name="O'Donnell K."/>
            <person name="Stajich J.E."/>
            <person name="Bonito G."/>
        </authorList>
    </citation>
    <scope>NUCLEOTIDE SEQUENCE</scope>
    <source>
        <strain evidence="1">MES-2147</strain>
    </source>
</reference>
<protein>
    <submittedName>
        <fullName evidence="1">Uncharacterized protein</fullName>
    </submittedName>
</protein>
<comment type="caution">
    <text evidence="1">The sequence shown here is derived from an EMBL/GenBank/DDBJ whole genome shotgun (WGS) entry which is preliminary data.</text>
</comment>
<sequence length="127" mass="14704">MLEPFYAKTPLVAGAHHVLDRVWKAADPQVQKMYGIDFIQGIRKRSEQLYNRSMPSKWVVDAAVAAIRKKSGAQRARILVGFWWVSTLIRLQEMLPSFMVDSVTKWAMKRVGTWPRDPFLLKEEKSD</sequence>
<keyword evidence="2" id="KW-1185">Reference proteome</keyword>
<name>A0A9P6IZZ2_9FUNG</name>